<feature type="compositionally biased region" description="Basic residues" evidence="3">
    <location>
        <begin position="478"/>
        <end position="500"/>
    </location>
</feature>
<feature type="region of interest" description="Disordered" evidence="3">
    <location>
        <begin position="469"/>
        <end position="500"/>
    </location>
</feature>
<dbReference type="PANTHER" id="PTHR31945">
    <property type="entry name" value="TRANSCRIPTION FACTOR SCREAM2-RELATED"/>
    <property type="match status" value="1"/>
</dbReference>
<feature type="compositionally biased region" description="Basic and acidic residues" evidence="3">
    <location>
        <begin position="216"/>
        <end position="229"/>
    </location>
</feature>
<feature type="region of interest" description="Disordered" evidence="3">
    <location>
        <begin position="211"/>
        <end position="243"/>
    </location>
</feature>
<gene>
    <name evidence="5" type="primary">AMS_1</name>
    <name evidence="5" type="ORF">CFP56_023173</name>
</gene>
<dbReference type="Proteomes" id="UP000237347">
    <property type="component" value="Unassembled WGS sequence"/>
</dbReference>
<dbReference type="InterPro" id="IPR051358">
    <property type="entry name" value="TF_AMS/ICE1/BHLH6-like"/>
</dbReference>
<organism evidence="5 6">
    <name type="scientific">Quercus suber</name>
    <name type="common">Cork oak</name>
    <dbReference type="NCBI Taxonomy" id="58331"/>
    <lineage>
        <taxon>Eukaryota</taxon>
        <taxon>Viridiplantae</taxon>
        <taxon>Streptophyta</taxon>
        <taxon>Embryophyta</taxon>
        <taxon>Tracheophyta</taxon>
        <taxon>Spermatophyta</taxon>
        <taxon>Magnoliopsida</taxon>
        <taxon>eudicotyledons</taxon>
        <taxon>Gunneridae</taxon>
        <taxon>Pentapetalae</taxon>
        <taxon>rosids</taxon>
        <taxon>fabids</taxon>
        <taxon>Fagales</taxon>
        <taxon>Fagaceae</taxon>
        <taxon>Quercus</taxon>
    </lineage>
</organism>
<comment type="caution">
    <text evidence="5">The sequence shown here is derived from an EMBL/GenBank/DDBJ whole genome shotgun (WGS) entry which is preliminary data.</text>
</comment>
<keyword evidence="6" id="KW-1185">Reference proteome</keyword>
<dbReference type="PANTHER" id="PTHR31945:SF11">
    <property type="entry name" value="TRANSCRIPTION FACTOR ABORTED MICROSPORES"/>
    <property type="match status" value="1"/>
</dbReference>
<evidence type="ECO:0000256" key="3">
    <source>
        <dbReference type="SAM" id="MobiDB-lite"/>
    </source>
</evidence>
<accession>A0AAW0LZY9</accession>
<dbReference type="AlphaFoldDB" id="A0AAW0LZY9"/>
<dbReference type="EMBL" id="PKMF04000036">
    <property type="protein sequence ID" value="KAK7856511.1"/>
    <property type="molecule type" value="Genomic_DNA"/>
</dbReference>
<evidence type="ECO:0000313" key="5">
    <source>
        <dbReference type="EMBL" id="KAK7856511.1"/>
    </source>
</evidence>
<feature type="region of interest" description="Disordered" evidence="3">
    <location>
        <begin position="300"/>
        <end position="325"/>
    </location>
</feature>
<name>A0AAW0LZY9_QUESU</name>
<evidence type="ECO:0000259" key="4">
    <source>
        <dbReference type="Pfam" id="PF22754"/>
    </source>
</evidence>
<feature type="compositionally biased region" description="Polar residues" evidence="3">
    <location>
        <begin position="355"/>
        <end position="365"/>
    </location>
</feature>
<evidence type="ECO:0000256" key="2">
    <source>
        <dbReference type="ARBA" id="ARBA00023242"/>
    </source>
</evidence>
<dbReference type="Pfam" id="PF22754">
    <property type="entry name" value="bHLH-TF_ACT-like_plant"/>
    <property type="match status" value="1"/>
</dbReference>
<feature type="domain" description="Plant bHLH transcription factor ACT-like" evidence="4">
    <location>
        <begin position="377"/>
        <end position="451"/>
    </location>
</feature>
<evidence type="ECO:0000313" key="6">
    <source>
        <dbReference type="Proteomes" id="UP000237347"/>
    </source>
</evidence>
<feature type="region of interest" description="Disordered" evidence="3">
    <location>
        <begin position="337"/>
        <end position="370"/>
    </location>
</feature>
<protein>
    <submittedName>
        <fullName evidence="5">Transcription factor aborted microspores</fullName>
    </submittedName>
</protein>
<comment type="subcellular location">
    <subcellularLocation>
        <location evidence="1">Nucleus</location>
    </subcellularLocation>
</comment>
<proteinExistence type="predicted"/>
<dbReference type="InterPro" id="IPR054502">
    <property type="entry name" value="bHLH-TF_ACT-like_plant"/>
</dbReference>
<dbReference type="CDD" id="cd04873">
    <property type="entry name" value="ACT_UUR-ACR-like"/>
    <property type="match status" value="1"/>
</dbReference>
<dbReference type="GO" id="GO:0043565">
    <property type="term" value="F:sequence-specific DNA binding"/>
    <property type="evidence" value="ECO:0007669"/>
    <property type="project" value="TreeGrafter"/>
</dbReference>
<evidence type="ECO:0000256" key="1">
    <source>
        <dbReference type="ARBA" id="ARBA00004123"/>
    </source>
</evidence>
<keyword evidence="2" id="KW-0539">Nucleus</keyword>
<feature type="compositionally biased region" description="Polar residues" evidence="3">
    <location>
        <begin position="312"/>
        <end position="325"/>
    </location>
</feature>
<dbReference type="GO" id="GO:0003700">
    <property type="term" value="F:DNA-binding transcription factor activity"/>
    <property type="evidence" value="ECO:0007669"/>
    <property type="project" value="TreeGrafter"/>
</dbReference>
<reference evidence="5 6" key="1">
    <citation type="journal article" date="2018" name="Sci. Data">
        <title>The draft genome sequence of cork oak.</title>
        <authorList>
            <person name="Ramos A.M."/>
            <person name="Usie A."/>
            <person name="Barbosa P."/>
            <person name="Barros P.M."/>
            <person name="Capote T."/>
            <person name="Chaves I."/>
            <person name="Simoes F."/>
            <person name="Abreu I."/>
            <person name="Carrasquinho I."/>
            <person name="Faro C."/>
            <person name="Guimaraes J.B."/>
            <person name="Mendonca D."/>
            <person name="Nobrega F."/>
            <person name="Rodrigues L."/>
            <person name="Saibo N.J.M."/>
            <person name="Varela M.C."/>
            <person name="Egas C."/>
            <person name="Matos J."/>
            <person name="Miguel C.M."/>
            <person name="Oliveira M.M."/>
            <person name="Ricardo C.P."/>
            <person name="Goncalves S."/>
        </authorList>
    </citation>
    <scope>NUCLEOTIDE SEQUENCE [LARGE SCALE GENOMIC DNA]</scope>
    <source>
        <strain evidence="6">cv. HL8</strain>
    </source>
</reference>
<dbReference type="GO" id="GO:0005634">
    <property type="term" value="C:nucleus"/>
    <property type="evidence" value="ECO:0007669"/>
    <property type="project" value="UniProtKB-SubCell"/>
</dbReference>
<sequence length="500" mass="56374">MGSGICDRVELSCEEEEEMRFGFCLVPRLIRSEDSDRIVLCLKGLKVKRGLGSKRKYCYLPGNMNIIMQNLMERLRPLVSLKGWDYCETVGTRVLIPLPGGVIELFASKQPPVSPATPLENMNVQYDISVDRIRQCDSSMNFLQQFNYTPEDSTKSDVYYEGAVHNSFISDKPTNPFKSSAENGHREIDILQQSMMNNSSNMHMQFMEPLSNKEQQGNDKDSIKPEAGRTDSISDCSDQFDDEDDAKYRRRTGKGPQSKNLILKSLMLLPVQLDRASILGDAIEFVKELQKQAKELQDELEEHSDDEVGRNTVPNNGNHQNVQPEILTTNGMILGPKTEHEKPSNGIHEGGSGNGNALKQNQDSDSISDKAQQMEVQVEVAQIDGNEFFVKVFCEHKPGGFVRLMEALNSLGLEVTNANVTSFRGLVSNVFKVQKRDSEMVQADHVRDSLLELTRNPSRGWPEMAKASDNGDGTDYHHNHHHLHNHHASSYHHHLHHLHN</sequence>